<protein>
    <submittedName>
        <fullName evidence="1">Uncharacterized protein</fullName>
    </submittedName>
</protein>
<dbReference type="Proteomes" id="UP000238296">
    <property type="component" value="Unassembled WGS sequence"/>
</dbReference>
<sequence>MRHPTELPSTWVTRLNVTAGDVVVSVYDHGSEVRATSIGAPSRSA</sequence>
<evidence type="ECO:0000313" key="1">
    <source>
        <dbReference type="EMBL" id="PQM46287.1"/>
    </source>
</evidence>
<evidence type="ECO:0000313" key="2">
    <source>
        <dbReference type="Proteomes" id="UP000238296"/>
    </source>
</evidence>
<dbReference type="AlphaFoldDB" id="A0A2S8BHX9"/>
<dbReference type="EMBL" id="PPEA01000518">
    <property type="protein sequence ID" value="PQM46287.1"/>
    <property type="molecule type" value="Genomic_DNA"/>
</dbReference>
<proteinExistence type="predicted"/>
<organism evidence="1 2">
    <name type="scientific">Mycobacterium talmoniae</name>
    <dbReference type="NCBI Taxonomy" id="1858794"/>
    <lineage>
        <taxon>Bacteria</taxon>
        <taxon>Bacillati</taxon>
        <taxon>Actinomycetota</taxon>
        <taxon>Actinomycetes</taxon>
        <taxon>Mycobacteriales</taxon>
        <taxon>Mycobacteriaceae</taxon>
        <taxon>Mycobacterium</taxon>
    </lineage>
</organism>
<accession>A0A2S8BHX9</accession>
<name>A0A2S8BHX9_9MYCO</name>
<comment type="caution">
    <text evidence="1">The sequence shown here is derived from an EMBL/GenBank/DDBJ whole genome shotgun (WGS) entry which is preliminary data.</text>
</comment>
<reference evidence="1 2" key="1">
    <citation type="journal article" date="2017" name="Int. J. Syst. Evol. Microbiol.">
        <title>Mycobacterium talmoniae sp. nov., a slowly growing mycobacterium isolated from human respiratory samples.</title>
        <authorList>
            <person name="Davidson R.M."/>
            <person name="DeGroote M.A."/>
            <person name="Marola J.L."/>
            <person name="Buss S."/>
            <person name="Jones V."/>
            <person name="McNeil M.R."/>
            <person name="Freifeld A.G."/>
            <person name="Elaine Epperson L."/>
            <person name="Hasan N.A."/>
            <person name="Jackson M."/>
            <person name="Iwen P.C."/>
            <person name="Salfinger M."/>
            <person name="Strong M."/>
        </authorList>
    </citation>
    <scope>NUCLEOTIDE SEQUENCE [LARGE SCALE GENOMIC DNA]</scope>
    <source>
        <strain evidence="1 2">ATCC BAA-2683</strain>
    </source>
</reference>
<gene>
    <name evidence="1" type="ORF">C1Y40_03546</name>
</gene>